<dbReference type="PANTHER" id="PTHR43877">
    <property type="entry name" value="AMINOALKYLPHOSPHONATE N-ACETYLTRANSFERASE-RELATED-RELATED"/>
    <property type="match status" value="1"/>
</dbReference>
<keyword evidence="5" id="KW-1185">Reference proteome</keyword>
<keyword evidence="2 4" id="KW-0012">Acyltransferase</keyword>
<evidence type="ECO:0000313" key="5">
    <source>
        <dbReference type="Proteomes" id="UP000075321"/>
    </source>
</evidence>
<gene>
    <name evidence="4" type="primary">mshD_4</name>
    <name evidence="4" type="ORF">HAPAU_18230</name>
</gene>
<dbReference type="EMBL" id="LTAZ01000004">
    <property type="protein sequence ID" value="KYH26720.1"/>
    <property type="molecule type" value="Genomic_DNA"/>
</dbReference>
<comment type="caution">
    <text evidence="4">The sequence shown here is derived from an EMBL/GenBank/DDBJ whole genome shotgun (WGS) entry which is preliminary data.</text>
</comment>
<proteinExistence type="predicted"/>
<evidence type="ECO:0000259" key="3">
    <source>
        <dbReference type="PROSITE" id="PS51186"/>
    </source>
</evidence>
<dbReference type="PROSITE" id="PS51186">
    <property type="entry name" value="GNAT"/>
    <property type="match status" value="1"/>
</dbReference>
<protein>
    <submittedName>
        <fullName evidence="4">Mycothiol acetyltransferase</fullName>
        <ecNumber evidence="4">2.3.1.189</ecNumber>
    </submittedName>
</protein>
<dbReference type="SUPFAM" id="SSF55729">
    <property type="entry name" value="Acyl-CoA N-acyltransferases (Nat)"/>
    <property type="match status" value="1"/>
</dbReference>
<dbReference type="GO" id="GO:0035447">
    <property type="term" value="F:mycothiol synthase activity"/>
    <property type="evidence" value="ECO:0007669"/>
    <property type="project" value="UniProtKB-EC"/>
</dbReference>
<accession>A0A151AGL7</accession>
<dbReference type="OrthoDB" id="38613at2157"/>
<organism evidence="4 5">
    <name type="scientific">Halalkalicoccus paucihalophilus</name>
    <dbReference type="NCBI Taxonomy" id="1008153"/>
    <lineage>
        <taxon>Archaea</taxon>
        <taxon>Methanobacteriati</taxon>
        <taxon>Methanobacteriota</taxon>
        <taxon>Stenosarchaea group</taxon>
        <taxon>Halobacteria</taxon>
        <taxon>Halobacteriales</taxon>
        <taxon>Halococcaceae</taxon>
        <taxon>Halalkalicoccus</taxon>
    </lineage>
</organism>
<dbReference type="Pfam" id="PF00583">
    <property type="entry name" value="Acetyltransf_1"/>
    <property type="match status" value="1"/>
</dbReference>
<name>A0A151AGL7_9EURY</name>
<sequence length="156" mass="17257">MRIEQPELDEAAVIADLWVDLARGQRAFGSHLKSEANSEPIGESIGRHIADGNLLVARSDDGIIGFVMFAVERRLYAVDTTRGVVHNLFVVPDRRGTGIGTMLLEEAEAAMLEKGVSVVALEVLAENEDAQRFYAEQGYHSHRIELEKRVETDNTP</sequence>
<dbReference type="PATRIC" id="fig|1008153.3.peg.1854"/>
<feature type="domain" description="N-acetyltransferase" evidence="3">
    <location>
        <begin position="1"/>
        <end position="156"/>
    </location>
</feature>
<reference evidence="4 5" key="1">
    <citation type="submission" date="2016-02" db="EMBL/GenBank/DDBJ databases">
        <title>Genome sequence of Halalkalicoccus paucihalophilus DSM 24557.</title>
        <authorList>
            <person name="Poehlein A."/>
            <person name="Daniel R."/>
        </authorList>
    </citation>
    <scope>NUCLEOTIDE SEQUENCE [LARGE SCALE GENOMIC DNA]</scope>
    <source>
        <strain evidence="4 5">DSM 24557</strain>
    </source>
</reference>
<dbReference type="InterPro" id="IPR000182">
    <property type="entry name" value="GNAT_dom"/>
</dbReference>
<dbReference type="AlphaFoldDB" id="A0A151AGL7"/>
<keyword evidence="1 4" id="KW-0808">Transferase</keyword>
<evidence type="ECO:0000256" key="1">
    <source>
        <dbReference type="ARBA" id="ARBA00022679"/>
    </source>
</evidence>
<evidence type="ECO:0000256" key="2">
    <source>
        <dbReference type="ARBA" id="ARBA00023315"/>
    </source>
</evidence>
<dbReference type="Gene3D" id="3.40.630.30">
    <property type="match status" value="1"/>
</dbReference>
<dbReference type="CDD" id="cd04301">
    <property type="entry name" value="NAT_SF"/>
    <property type="match status" value="1"/>
</dbReference>
<dbReference type="Proteomes" id="UP000075321">
    <property type="component" value="Unassembled WGS sequence"/>
</dbReference>
<evidence type="ECO:0000313" key="4">
    <source>
        <dbReference type="EMBL" id="KYH26720.1"/>
    </source>
</evidence>
<dbReference type="InterPro" id="IPR050832">
    <property type="entry name" value="Bact_Acetyltransf"/>
</dbReference>
<dbReference type="PANTHER" id="PTHR43877:SF1">
    <property type="entry name" value="ACETYLTRANSFERASE"/>
    <property type="match status" value="1"/>
</dbReference>
<dbReference type="EC" id="2.3.1.189" evidence="4"/>
<dbReference type="InterPro" id="IPR016181">
    <property type="entry name" value="Acyl_CoA_acyltransferase"/>
</dbReference>
<dbReference type="RefSeq" id="WP_066381654.1">
    <property type="nucleotide sequence ID" value="NZ_LTAZ01000004.1"/>
</dbReference>